<dbReference type="RefSeq" id="WP_203923735.1">
    <property type="nucleotide sequence ID" value="NZ_BONZ01000093.1"/>
</dbReference>
<dbReference type="EMBL" id="BONZ01000093">
    <property type="protein sequence ID" value="GIH20315.1"/>
    <property type="molecule type" value="Genomic_DNA"/>
</dbReference>
<dbReference type="InterPro" id="IPR006083">
    <property type="entry name" value="PRK/URK"/>
</dbReference>
<dbReference type="PANTHER" id="PTHR10285">
    <property type="entry name" value="URIDINE KINASE"/>
    <property type="match status" value="1"/>
</dbReference>
<dbReference type="Proteomes" id="UP000642748">
    <property type="component" value="Unassembled WGS sequence"/>
</dbReference>
<dbReference type="Gene3D" id="3.40.50.300">
    <property type="entry name" value="P-loop containing nucleotide triphosphate hydrolases"/>
    <property type="match status" value="1"/>
</dbReference>
<keyword evidence="3" id="KW-1185">Reference proteome</keyword>
<dbReference type="GO" id="GO:0005524">
    <property type="term" value="F:ATP binding"/>
    <property type="evidence" value="ECO:0007669"/>
    <property type="project" value="InterPro"/>
</dbReference>
<evidence type="ECO:0000259" key="1">
    <source>
        <dbReference type="Pfam" id="PF00485"/>
    </source>
</evidence>
<dbReference type="GO" id="GO:0016301">
    <property type="term" value="F:kinase activity"/>
    <property type="evidence" value="ECO:0007669"/>
    <property type="project" value="InterPro"/>
</dbReference>
<comment type="caution">
    <text evidence="2">The sequence shown here is derived from an EMBL/GenBank/DDBJ whole genome shotgun (WGS) entry which is preliminary data.</text>
</comment>
<organism evidence="2 3">
    <name type="scientific">Rugosimonospora africana</name>
    <dbReference type="NCBI Taxonomy" id="556532"/>
    <lineage>
        <taxon>Bacteria</taxon>
        <taxon>Bacillati</taxon>
        <taxon>Actinomycetota</taxon>
        <taxon>Actinomycetes</taxon>
        <taxon>Micromonosporales</taxon>
        <taxon>Micromonosporaceae</taxon>
        <taxon>Rugosimonospora</taxon>
    </lineage>
</organism>
<gene>
    <name evidence="2" type="ORF">Raf01_84870</name>
</gene>
<proteinExistence type="predicted"/>
<dbReference type="AlphaFoldDB" id="A0A8J3R2T5"/>
<evidence type="ECO:0000313" key="3">
    <source>
        <dbReference type="Proteomes" id="UP000642748"/>
    </source>
</evidence>
<feature type="domain" description="Phosphoribulokinase/uridine kinase" evidence="1">
    <location>
        <begin position="77"/>
        <end position="153"/>
    </location>
</feature>
<name>A0A8J3R2T5_9ACTN</name>
<dbReference type="InterPro" id="IPR027417">
    <property type="entry name" value="P-loop_NTPase"/>
</dbReference>
<sequence>MRVERFDNLAVAVLRAPARLGAVRVVAVDGPTGAGKTTFAERLAGALSAAGATVSVVHTDDLLDGWGDQFTFWPRLAEGVLDPLREGRPGRHPVYDWGQGRFDATREVPVADVLIVEGTTTTRPEARGQLSLSVFVSAPADLRLNRVVARDGAAVREPLLRWMDAEAEYFVAHPSHDWVDVLIDGASELGHDPSNEFVRLPRPGDDDD</sequence>
<reference evidence="2" key="1">
    <citation type="submission" date="2021-01" db="EMBL/GenBank/DDBJ databases">
        <title>Whole genome shotgun sequence of Rugosimonospora africana NBRC 104875.</title>
        <authorList>
            <person name="Komaki H."/>
            <person name="Tamura T."/>
        </authorList>
    </citation>
    <scope>NUCLEOTIDE SEQUENCE</scope>
    <source>
        <strain evidence="2">NBRC 104875</strain>
    </source>
</reference>
<dbReference type="Pfam" id="PF00485">
    <property type="entry name" value="PRK"/>
    <property type="match status" value="1"/>
</dbReference>
<accession>A0A8J3R2T5</accession>
<dbReference type="SUPFAM" id="SSF52540">
    <property type="entry name" value="P-loop containing nucleoside triphosphate hydrolases"/>
    <property type="match status" value="1"/>
</dbReference>
<evidence type="ECO:0000313" key="2">
    <source>
        <dbReference type="EMBL" id="GIH20315.1"/>
    </source>
</evidence>
<protein>
    <recommendedName>
        <fullName evidence="1">Phosphoribulokinase/uridine kinase domain-containing protein</fullName>
    </recommendedName>
</protein>